<dbReference type="InterPro" id="IPR038081">
    <property type="entry name" value="CalX-like_sf"/>
</dbReference>
<feature type="chain" id="PRO_5013318635" evidence="4">
    <location>
        <begin position="22"/>
        <end position="1245"/>
    </location>
</feature>
<dbReference type="InterPro" id="IPR003644">
    <property type="entry name" value="Calx_beta"/>
</dbReference>
<dbReference type="GO" id="GO:0016020">
    <property type="term" value="C:membrane"/>
    <property type="evidence" value="ECO:0007669"/>
    <property type="project" value="InterPro"/>
</dbReference>
<keyword evidence="1 4" id="KW-0732">Signal</keyword>
<name>A0A1T5EUG9_9FLAO</name>
<keyword evidence="2" id="KW-0677">Repeat</keyword>
<dbReference type="GO" id="GO:0007154">
    <property type="term" value="P:cell communication"/>
    <property type="evidence" value="ECO:0007669"/>
    <property type="project" value="InterPro"/>
</dbReference>
<evidence type="ECO:0000259" key="5">
    <source>
        <dbReference type="SMART" id="SM00237"/>
    </source>
</evidence>
<accession>A0A1T5EUG9</accession>
<evidence type="ECO:0000256" key="1">
    <source>
        <dbReference type="ARBA" id="ARBA00022729"/>
    </source>
</evidence>
<keyword evidence="7" id="KW-1185">Reference proteome</keyword>
<dbReference type="Pfam" id="PF13229">
    <property type="entry name" value="Beta_helix"/>
    <property type="match status" value="1"/>
</dbReference>
<dbReference type="RefSeq" id="WP_079514659.1">
    <property type="nucleotide sequence ID" value="NZ_FUYL01000014.1"/>
</dbReference>
<feature type="domain" description="Calx-beta" evidence="5">
    <location>
        <begin position="160"/>
        <end position="261"/>
    </location>
</feature>
<dbReference type="Proteomes" id="UP000190339">
    <property type="component" value="Unassembled WGS sequence"/>
</dbReference>
<gene>
    <name evidence="6" type="ORF">SAMN05660866_03730</name>
</gene>
<dbReference type="SUPFAM" id="SSF141072">
    <property type="entry name" value="CalX-like"/>
    <property type="match status" value="1"/>
</dbReference>
<keyword evidence="3" id="KW-0106">Calcium</keyword>
<dbReference type="Pfam" id="PF03160">
    <property type="entry name" value="Calx-beta"/>
    <property type="match status" value="1"/>
</dbReference>
<protein>
    <submittedName>
        <fullName evidence="6">Calx-beta domain-containing protein</fullName>
    </submittedName>
</protein>
<proteinExistence type="predicted"/>
<dbReference type="InterPro" id="IPR011050">
    <property type="entry name" value="Pectin_lyase_fold/virulence"/>
</dbReference>
<organism evidence="6 7">
    <name type="scientific">Maribacter arcticus</name>
    <dbReference type="NCBI Taxonomy" id="561365"/>
    <lineage>
        <taxon>Bacteria</taxon>
        <taxon>Pseudomonadati</taxon>
        <taxon>Bacteroidota</taxon>
        <taxon>Flavobacteriia</taxon>
        <taxon>Flavobacteriales</taxon>
        <taxon>Flavobacteriaceae</taxon>
        <taxon>Maribacter</taxon>
    </lineage>
</organism>
<dbReference type="SMART" id="SM00237">
    <property type="entry name" value="Calx_beta"/>
    <property type="match status" value="1"/>
</dbReference>
<evidence type="ECO:0000256" key="3">
    <source>
        <dbReference type="ARBA" id="ARBA00022837"/>
    </source>
</evidence>
<sequence>MKLKYLYSLLFIVVCSSLIYGQQTYLDNFNTVSYSNNNGTSNFSANWNDNEDGSPSNGRIDITGGKLRFNNLDGRTISRTLSLSAATAVTLTMDYDATSLGGEGLYIELWNSGSSSWQIVGTINTNTTGTLSHTLTVNQISANSAIRFSGTDNRWGNGDTILIDNVLFNATFGPTISINNVTVTEEAGNAIFTVTLDKNNSGGFNVNFATANGTALAGSDYTTTSGTLSFVGTIGETKTISIPIIDNSYGEITENFFVNLSGGTNGINISNSSGTGTITDSDPAIPNNVPLTLFEEFSGYFDYTTTGGSLRTQDNNTNACAITTTSSNTLLSPIPAGAIIRKAYLKWAHSSQNVDDVVSFEGQNVTASVIYGSNIGSGRQFYGYMSDVTSLVQAIPNPSTNVYDFTGLTIDTSSTYCSSATVLGGWALMIFYELATMPAVTINLYDGFSGESNSSSTYTLGGFFAIGASGAKTTVLSWEGDQTLSNNELLTVTSGTGTYALTGDGDNNGITVNNPFNSTIFDNTVSPAINQTNPYGLDLDTYNISPYISPGETTVSTTVQSGQDYVIVNSVLLKVPSNLITGTVFEDMNYGGGAGRSLAASSGVGTAATTVELYNALNALVKTSATKPNGSYTIGGMANGNYRVRVVNSTVKSNRTGGAACTTCLPVQTFRRNYATVGGFTNITNRVGGANPAGTDPAAGTITNAQSLSTVTITSEGVVGLDFGFNFNTIVNTNSSGQGSLEKFIVNSNNLENTGLDIVTNGIFDPAAGVDTSIFMIPSTGDPLGRTADANYTSGYFNIFVTGTLSNITDANTSIDGRTQTAYSGNTNMGTLGSGGTAVGISATLLPNFDRPEIHVHRDLGDVFQINASTTTIRNLSVYANDKAGIRINSGSAFVYENILGVNALGVKAGAIQYGIDMQGGTGTIARNYFNGSNIAGMRIAGGTATTVENNHFYQNGIDNCADNILVTNGSGIIIRNNLINQAAGVGIEADTYAAGLLITENTISGNGISLVACSGGVFDDSGIRLKSANATIFKNIIDSNQGEGVVVAENVSGILISQNSIYRNGVRVPSLGIDLDKSRKNGDGVTLNDNGDVDSGPNDLLNFPIISVVYSSGSNLVIEGWSRPGIIIELFLTDINQGTAVVGDNQLGLSTDYGEGHTYIGTVVEGSGADLFSDTALYTDLDGNTDNTNKYKFVIPTPPGVVVGSLLTSTATLSNSTSEFSPSSTIKNYTVITNRRITYRIKSN</sequence>
<dbReference type="EMBL" id="FUYL01000014">
    <property type="protein sequence ID" value="SKB87595.1"/>
    <property type="molecule type" value="Genomic_DNA"/>
</dbReference>
<dbReference type="OrthoDB" id="1140688at2"/>
<dbReference type="Gene3D" id="2.160.20.10">
    <property type="entry name" value="Single-stranded right-handed beta-helix, Pectin lyase-like"/>
    <property type="match status" value="1"/>
</dbReference>
<evidence type="ECO:0000256" key="2">
    <source>
        <dbReference type="ARBA" id="ARBA00022737"/>
    </source>
</evidence>
<dbReference type="SUPFAM" id="SSF51126">
    <property type="entry name" value="Pectin lyase-like"/>
    <property type="match status" value="1"/>
</dbReference>
<reference evidence="7" key="1">
    <citation type="submission" date="2017-02" db="EMBL/GenBank/DDBJ databases">
        <authorList>
            <person name="Varghese N."/>
            <person name="Submissions S."/>
        </authorList>
    </citation>
    <scope>NUCLEOTIDE SEQUENCE [LARGE SCALE GENOMIC DNA]</scope>
    <source>
        <strain evidence="7">DSM 23546</strain>
    </source>
</reference>
<dbReference type="InterPro" id="IPR039448">
    <property type="entry name" value="Beta_helix"/>
</dbReference>
<dbReference type="Gene3D" id="2.60.40.2030">
    <property type="match status" value="1"/>
</dbReference>
<evidence type="ECO:0000256" key="4">
    <source>
        <dbReference type="SAM" id="SignalP"/>
    </source>
</evidence>
<feature type="signal peptide" evidence="4">
    <location>
        <begin position="1"/>
        <end position="21"/>
    </location>
</feature>
<dbReference type="SMART" id="SM00710">
    <property type="entry name" value="PbH1"/>
    <property type="match status" value="10"/>
</dbReference>
<dbReference type="Gene3D" id="2.60.40.10">
    <property type="entry name" value="Immunoglobulins"/>
    <property type="match status" value="1"/>
</dbReference>
<dbReference type="STRING" id="561365.SAMN05660866_03730"/>
<evidence type="ECO:0000313" key="7">
    <source>
        <dbReference type="Proteomes" id="UP000190339"/>
    </source>
</evidence>
<dbReference type="AlphaFoldDB" id="A0A1T5EUG9"/>
<evidence type="ECO:0000313" key="6">
    <source>
        <dbReference type="EMBL" id="SKB87595.1"/>
    </source>
</evidence>
<dbReference type="InterPro" id="IPR006626">
    <property type="entry name" value="PbH1"/>
</dbReference>
<dbReference type="InterPro" id="IPR012334">
    <property type="entry name" value="Pectin_lyas_fold"/>
</dbReference>
<dbReference type="InterPro" id="IPR013783">
    <property type="entry name" value="Ig-like_fold"/>
</dbReference>
<dbReference type="SUPFAM" id="SSF49478">
    <property type="entry name" value="Cna protein B-type domain"/>
    <property type="match status" value="1"/>
</dbReference>